<evidence type="ECO:0000256" key="1">
    <source>
        <dbReference type="SAM" id="MobiDB-lite"/>
    </source>
</evidence>
<organism evidence="2 3">
    <name type="scientific">Periconia digitata</name>
    <dbReference type="NCBI Taxonomy" id="1303443"/>
    <lineage>
        <taxon>Eukaryota</taxon>
        <taxon>Fungi</taxon>
        <taxon>Dikarya</taxon>
        <taxon>Ascomycota</taxon>
        <taxon>Pezizomycotina</taxon>
        <taxon>Dothideomycetes</taxon>
        <taxon>Pleosporomycetidae</taxon>
        <taxon>Pleosporales</taxon>
        <taxon>Massarineae</taxon>
        <taxon>Periconiaceae</taxon>
        <taxon>Periconia</taxon>
    </lineage>
</organism>
<evidence type="ECO:0000313" key="3">
    <source>
        <dbReference type="Proteomes" id="UP001152607"/>
    </source>
</evidence>
<keyword evidence="3" id="KW-1185">Reference proteome</keyword>
<feature type="region of interest" description="Disordered" evidence="1">
    <location>
        <begin position="50"/>
        <end position="94"/>
    </location>
</feature>
<name>A0A9W4XRN2_9PLEO</name>
<proteinExistence type="predicted"/>
<dbReference type="Proteomes" id="UP001152607">
    <property type="component" value="Unassembled WGS sequence"/>
</dbReference>
<comment type="caution">
    <text evidence="2">The sequence shown here is derived from an EMBL/GenBank/DDBJ whole genome shotgun (WGS) entry which is preliminary data.</text>
</comment>
<dbReference type="AlphaFoldDB" id="A0A9W4XRN2"/>
<reference evidence="2" key="1">
    <citation type="submission" date="2023-01" db="EMBL/GenBank/DDBJ databases">
        <authorList>
            <person name="Van Ghelder C."/>
            <person name="Rancurel C."/>
        </authorList>
    </citation>
    <scope>NUCLEOTIDE SEQUENCE</scope>
    <source>
        <strain evidence="2">CNCM I-4278</strain>
    </source>
</reference>
<protein>
    <submittedName>
        <fullName evidence="2">Uncharacterized protein</fullName>
    </submittedName>
</protein>
<gene>
    <name evidence="2" type="ORF">PDIGIT_LOCUS8106</name>
</gene>
<dbReference type="EMBL" id="CAOQHR010000005">
    <property type="protein sequence ID" value="CAI6335031.1"/>
    <property type="molecule type" value="Genomic_DNA"/>
</dbReference>
<evidence type="ECO:0000313" key="2">
    <source>
        <dbReference type="EMBL" id="CAI6335031.1"/>
    </source>
</evidence>
<sequence>MKCRERLDVKCLHTPVHANHAPAPRASCPQVRRGISENVQFDDATKTAVVDAPKTNDKTPNSVRPHPHTHFYKPGAPWVPRSHAAPKECRSPPSPSCFRACSIFAILNVTFCCPTVSCVRAI</sequence>
<accession>A0A9W4XRN2</accession>